<dbReference type="EMBL" id="JAMZNK010000029">
    <property type="protein sequence ID" value="MDA6071141.1"/>
    <property type="molecule type" value="Genomic_DNA"/>
</dbReference>
<dbReference type="Proteomes" id="UP001212170">
    <property type="component" value="Unassembled WGS sequence"/>
</dbReference>
<gene>
    <name evidence="1" type="ORF">NJT12_16110</name>
</gene>
<evidence type="ECO:0000313" key="2">
    <source>
        <dbReference type="Proteomes" id="UP001212170"/>
    </source>
</evidence>
<protein>
    <recommendedName>
        <fullName evidence="3">Bacteriocin-like protein</fullName>
    </recommendedName>
</protein>
<reference evidence="1 2" key="1">
    <citation type="journal article" date="2023" name="Chemosphere">
        <title>Whole genome analysis of Flavobacterium aziz-sancarii sp. nov., isolated from Ardley Island (Antarctica), revealed a rich resistome and bioremediation potential.</title>
        <authorList>
            <person name="Otur C."/>
            <person name="Okay S."/>
            <person name="Kurt-Kizildogan A."/>
        </authorList>
    </citation>
    <scope>NUCLEOTIDE SEQUENCE [LARGE SCALE GENOMIC DNA]</scope>
    <source>
        <strain evidence="1 2">AC</strain>
    </source>
</reference>
<evidence type="ECO:0000313" key="1">
    <source>
        <dbReference type="EMBL" id="MDA6071141.1"/>
    </source>
</evidence>
<accession>A0ABT4WFA7</accession>
<proteinExistence type="predicted"/>
<name>A0ABT4WFA7_9FLAO</name>
<comment type="caution">
    <text evidence="1">The sequence shown here is derived from an EMBL/GenBank/DDBJ whole genome shotgun (WGS) entry which is preliminary data.</text>
</comment>
<sequence length="46" mass="4967">MKNKTTAITKTSNLKDFTALSRKQLQVITGGDDPKLSRGTKTSVAD</sequence>
<organism evidence="1 2">
    <name type="scientific">Flavobacterium azizsancarii</name>
    <dbReference type="NCBI Taxonomy" id="2961580"/>
    <lineage>
        <taxon>Bacteria</taxon>
        <taxon>Pseudomonadati</taxon>
        <taxon>Bacteroidota</taxon>
        <taxon>Flavobacteriia</taxon>
        <taxon>Flavobacteriales</taxon>
        <taxon>Flavobacteriaceae</taxon>
        <taxon>Flavobacterium</taxon>
    </lineage>
</organism>
<keyword evidence="2" id="KW-1185">Reference proteome</keyword>
<dbReference type="RefSeq" id="WP_271336957.1">
    <property type="nucleotide sequence ID" value="NZ_JAMZNK010000029.1"/>
</dbReference>
<evidence type="ECO:0008006" key="3">
    <source>
        <dbReference type="Google" id="ProtNLM"/>
    </source>
</evidence>